<comment type="similarity">
    <text evidence="1">Belongs to the BolA/IbaG family.</text>
</comment>
<dbReference type="SUPFAM" id="SSF82657">
    <property type="entry name" value="BolA-like"/>
    <property type="match status" value="1"/>
</dbReference>
<keyword evidence="2" id="KW-0812">Transmembrane</keyword>
<evidence type="ECO:0000256" key="2">
    <source>
        <dbReference type="SAM" id="Phobius"/>
    </source>
</evidence>
<keyword evidence="4" id="KW-1185">Reference proteome</keyword>
<dbReference type="InterPro" id="IPR036065">
    <property type="entry name" value="BolA-like_sf"/>
</dbReference>
<proteinExistence type="inferred from homology"/>
<dbReference type="Proteomes" id="UP001318860">
    <property type="component" value="Unassembled WGS sequence"/>
</dbReference>
<gene>
    <name evidence="3" type="ORF">DH2020_040145</name>
</gene>
<evidence type="ECO:0000313" key="4">
    <source>
        <dbReference type="Proteomes" id="UP001318860"/>
    </source>
</evidence>
<evidence type="ECO:0000313" key="3">
    <source>
        <dbReference type="EMBL" id="KAK6126031.1"/>
    </source>
</evidence>
<dbReference type="PANTHER" id="PTHR12735:SF27">
    <property type="entry name" value="BOLA-LIKE PROTEIN 2"/>
    <property type="match status" value="1"/>
</dbReference>
<keyword evidence="2" id="KW-1133">Transmembrane helix</keyword>
<dbReference type="PIRSF" id="PIRSF003113">
    <property type="entry name" value="BolA"/>
    <property type="match status" value="1"/>
</dbReference>
<dbReference type="EMBL" id="JABTTQ020002064">
    <property type="protein sequence ID" value="KAK6126031.1"/>
    <property type="molecule type" value="Genomic_DNA"/>
</dbReference>
<dbReference type="Pfam" id="PF01722">
    <property type="entry name" value="BolA"/>
    <property type="match status" value="1"/>
</dbReference>
<accession>A0ABR0UUR7</accession>
<evidence type="ECO:0008006" key="5">
    <source>
        <dbReference type="Google" id="ProtNLM"/>
    </source>
</evidence>
<reference evidence="3 4" key="1">
    <citation type="journal article" date="2021" name="Comput. Struct. Biotechnol. J.">
        <title>De novo genome assembly of the potent medicinal plant Rehmannia glutinosa using nanopore technology.</title>
        <authorList>
            <person name="Ma L."/>
            <person name="Dong C."/>
            <person name="Song C."/>
            <person name="Wang X."/>
            <person name="Zheng X."/>
            <person name="Niu Y."/>
            <person name="Chen S."/>
            <person name="Feng W."/>
        </authorList>
    </citation>
    <scope>NUCLEOTIDE SEQUENCE [LARGE SCALE GENOMIC DNA]</scope>
    <source>
        <strain evidence="3">DH-2019</strain>
    </source>
</reference>
<feature type="transmembrane region" description="Helical" evidence="2">
    <location>
        <begin position="26"/>
        <end position="44"/>
    </location>
</feature>
<organism evidence="3 4">
    <name type="scientific">Rehmannia glutinosa</name>
    <name type="common">Chinese foxglove</name>
    <dbReference type="NCBI Taxonomy" id="99300"/>
    <lineage>
        <taxon>Eukaryota</taxon>
        <taxon>Viridiplantae</taxon>
        <taxon>Streptophyta</taxon>
        <taxon>Embryophyta</taxon>
        <taxon>Tracheophyta</taxon>
        <taxon>Spermatophyta</taxon>
        <taxon>Magnoliopsida</taxon>
        <taxon>eudicotyledons</taxon>
        <taxon>Gunneridae</taxon>
        <taxon>Pentapetalae</taxon>
        <taxon>asterids</taxon>
        <taxon>lamiids</taxon>
        <taxon>Lamiales</taxon>
        <taxon>Orobanchaceae</taxon>
        <taxon>Rehmannieae</taxon>
        <taxon>Rehmannia</taxon>
    </lineage>
</organism>
<dbReference type="InterPro" id="IPR045115">
    <property type="entry name" value="BOL2"/>
</dbReference>
<dbReference type="InterPro" id="IPR002634">
    <property type="entry name" value="BolA"/>
</dbReference>
<sequence length="92" mass="10413">MAVTKEQVESTLNSKLNPSHLVISPFPSHVYAGDCLIFFFLAIVSERLLERHRIVNAALVEEMKHIHALSITKAFTPDQWKQQEAQKSQPTA</sequence>
<dbReference type="Gene3D" id="3.30.300.90">
    <property type="entry name" value="BolA-like"/>
    <property type="match status" value="1"/>
</dbReference>
<dbReference type="PANTHER" id="PTHR12735">
    <property type="entry name" value="BOLA-LIKE PROTEIN-RELATED"/>
    <property type="match status" value="1"/>
</dbReference>
<evidence type="ECO:0000256" key="1">
    <source>
        <dbReference type="RuleBase" id="RU003860"/>
    </source>
</evidence>
<keyword evidence="2" id="KW-0472">Membrane</keyword>
<comment type="caution">
    <text evidence="3">The sequence shown here is derived from an EMBL/GenBank/DDBJ whole genome shotgun (WGS) entry which is preliminary data.</text>
</comment>
<protein>
    <recommendedName>
        <fullName evidence="5">BolA-like protein</fullName>
    </recommendedName>
</protein>
<name>A0ABR0UUR7_REHGL</name>